<keyword evidence="2" id="KW-0808">Transferase</keyword>
<dbReference type="GO" id="GO:0072354">
    <property type="term" value="F:histone H3T3 kinase activity"/>
    <property type="evidence" value="ECO:0007669"/>
    <property type="project" value="TreeGrafter"/>
</dbReference>
<reference evidence="2 3" key="1">
    <citation type="journal article" date="2010" name="Proc. Natl. Acad. Sci. U.S.A.">
        <title>Giant virus with a remarkable complement of genes infects marine zooplankton.</title>
        <authorList>
            <person name="Fischer M.G."/>
            <person name="Allen M.J."/>
            <person name="Wilson W.H."/>
            <person name="Suttle C.A."/>
        </authorList>
    </citation>
    <scope>NUCLEOTIDE SEQUENCE [LARGE SCALE GENOMIC DNA]</scope>
    <source>
        <strain evidence="2 3">BV-PW1</strain>
    </source>
</reference>
<keyword evidence="2" id="KW-0418">Kinase</keyword>
<dbReference type="OrthoDB" id="5517at10239"/>
<evidence type="ECO:0000313" key="2">
    <source>
        <dbReference type="EMBL" id="ADO67343.1"/>
    </source>
</evidence>
<organismHost>
    <name type="scientific">Cafeteria roenbergensis</name>
    <name type="common">Marine flagellate</name>
    <dbReference type="NCBI Taxonomy" id="33653"/>
</organismHost>
<dbReference type="PANTHER" id="PTHR24419">
    <property type="entry name" value="INTERLEUKIN-1 RECEPTOR-ASSOCIATED KINASE"/>
    <property type="match status" value="1"/>
</dbReference>
<keyword evidence="3" id="KW-1185">Reference proteome</keyword>
<dbReference type="Proteomes" id="UP000029781">
    <property type="component" value="Segment"/>
</dbReference>
<proteinExistence type="predicted"/>
<dbReference type="InterPro" id="IPR000719">
    <property type="entry name" value="Prot_kinase_dom"/>
</dbReference>
<dbReference type="EMBL" id="GU244497">
    <property type="protein sequence ID" value="ADO67343.1"/>
    <property type="molecule type" value="Genomic_DNA"/>
</dbReference>
<feature type="domain" description="Protein kinase" evidence="1">
    <location>
        <begin position="75"/>
        <end position="398"/>
    </location>
</feature>
<dbReference type="SMART" id="SM00220">
    <property type="entry name" value="S_TKc"/>
    <property type="match status" value="1"/>
</dbReference>
<keyword evidence="2" id="KW-0723">Serine/threonine-protein kinase</keyword>
<dbReference type="SUPFAM" id="SSF56112">
    <property type="entry name" value="Protein kinase-like (PK-like)"/>
    <property type="match status" value="1"/>
</dbReference>
<dbReference type="GO" id="GO:0035556">
    <property type="term" value="P:intracellular signal transduction"/>
    <property type="evidence" value="ECO:0007669"/>
    <property type="project" value="TreeGrafter"/>
</dbReference>
<dbReference type="Pfam" id="PF00069">
    <property type="entry name" value="Pkinase"/>
    <property type="match status" value="1"/>
</dbReference>
<sequence>MVYLMDSSNMKKLKKKFNLITQRLGNIESLIKENPVESLVNWYKSKNIDSLTNDDIRDILPKKNYDFGKVIEQIGGKLLYIKSGSTGHTFRGVYLEEVDKPSYALKVVAYPRKENYGDVYSPSRPENAELIILSILSQFVLSNQTPHIILPICTFNTSISPFVGLPKNDFVKNKKYDQFVERYKNKEYYSNVSILISEWASYGDLGDFLKKKYHKFTLKHWKVLFFQIISVLAVIHKKYPQFRHNDLKANNILVDKVPISKKYNRYMYEVNGQSYVIPTVGFNIKLWDFDFACIPGLADNSKVSAKWTSKININPIQNRYYDLHYFFNTLTQKGFMANFFEDSLIPNEVKEFIHRIIPEPYREPGKYVSERGRILINDEITTPDWVIKNDLFFGEFRT</sequence>
<dbReference type="KEGG" id="vg:9887712"/>
<organism evidence="2 3">
    <name type="scientific">Cafeteria roenbergensis virus (strain BV-PW1)</name>
    <name type="common">CroV</name>
    <dbReference type="NCBI Taxonomy" id="693272"/>
    <lineage>
        <taxon>Viruses</taxon>
        <taxon>Varidnaviria</taxon>
        <taxon>Bamfordvirae</taxon>
        <taxon>Nucleocytoviricota</taxon>
        <taxon>Megaviricetes</taxon>
        <taxon>Imitervirales</taxon>
        <taxon>Mimiviridae</taxon>
        <taxon>Aliimimivirinae</taxon>
        <taxon>Rheavirus</taxon>
        <taxon>Rheavirus sinusmexicani</taxon>
    </lineage>
</organism>
<dbReference type="GO" id="GO:0005524">
    <property type="term" value="F:ATP binding"/>
    <property type="evidence" value="ECO:0007669"/>
    <property type="project" value="InterPro"/>
</dbReference>
<dbReference type="InterPro" id="IPR011009">
    <property type="entry name" value="Kinase-like_dom_sf"/>
</dbReference>
<evidence type="ECO:0000313" key="3">
    <source>
        <dbReference type="Proteomes" id="UP000029781"/>
    </source>
</evidence>
<gene>
    <name evidence="2" type="ORF">crov309</name>
</gene>
<dbReference type="PANTHER" id="PTHR24419:SF18">
    <property type="entry name" value="SERINE_THREONINE-PROTEIN KINASE HASPIN"/>
    <property type="match status" value="1"/>
</dbReference>
<dbReference type="InterPro" id="IPR008271">
    <property type="entry name" value="Ser/Thr_kinase_AS"/>
</dbReference>
<dbReference type="GeneID" id="9887712"/>
<name>E3T580_CROVB</name>
<protein>
    <submittedName>
        <fullName evidence="2">Putative serine/threonine protein kinase</fullName>
    </submittedName>
</protein>
<dbReference type="RefSeq" id="YP_003969942.1">
    <property type="nucleotide sequence ID" value="NC_014637.1"/>
</dbReference>
<dbReference type="PROSITE" id="PS50011">
    <property type="entry name" value="PROTEIN_KINASE_DOM"/>
    <property type="match status" value="1"/>
</dbReference>
<dbReference type="PROSITE" id="PS00108">
    <property type="entry name" value="PROTEIN_KINASE_ST"/>
    <property type="match status" value="1"/>
</dbReference>
<dbReference type="Gene3D" id="1.10.510.10">
    <property type="entry name" value="Transferase(Phosphotransferase) domain 1"/>
    <property type="match status" value="1"/>
</dbReference>
<accession>E3T580</accession>
<evidence type="ECO:0000259" key="1">
    <source>
        <dbReference type="PROSITE" id="PS50011"/>
    </source>
</evidence>